<organism evidence="5 6">
    <name type="scientific">Ascobolus immersus RN42</name>
    <dbReference type="NCBI Taxonomy" id="1160509"/>
    <lineage>
        <taxon>Eukaryota</taxon>
        <taxon>Fungi</taxon>
        <taxon>Dikarya</taxon>
        <taxon>Ascomycota</taxon>
        <taxon>Pezizomycotina</taxon>
        <taxon>Pezizomycetes</taxon>
        <taxon>Pezizales</taxon>
        <taxon>Ascobolaceae</taxon>
        <taxon>Ascobolus</taxon>
    </lineage>
</organism>
<dbReference type="PANTHER" id="PTHR22842:SF3">
    <property type="entry name" value="WD REPEAT DOMAIN-CONTAINING PROTEIN 83"/>
    <property type="match status" value="1"/>
</dbReference>
<dbReference type="InterPro" id="IPR036322">
    <property type="entry name" value="WD40_repeat_dom_sf"/>
</dbReference>
<keyword evidence="4" id="KW-0853">WD repeat</keyword>
<dbReference type="InterPro" id="IPR018391">
    <property type="entry name" value="PQQ_b-propeller_rpt"/>
</dbReference>
<evidence type="ECO:0000313" key="5">
    <source>
        <dbReference type="EMBL" id="RPA76855.1"/>
    </source>
</evidence>
<evidence type="ECO:0000256" key="3">
    <source>
        <dbReference type="ARBA" id="ARBA00038145"/>
    </source>
</evidence>
<name>A0A3N4HSN7_ASCIM</name>
<dbReference type="Pfam" id="PF00400">
    <property type="entry name" value="WD40"/>
    <property type="match status" value="4"/>
</dbReference>
<dbReference type="CDD" id="cd00200">
    <property type="entry name" value="WD40"/>
    <property type="match status" value="1"/>
</dbReference>
<gene>
    <name evidence="5" type="ORF">BJ508DRAFT_229231</name>
</gene>
<evidence type="ECO:0000256" key="4">
    <source>
        <dbReference type="PROSITE-ProRule" id="PRU00221"/>
    </source>
</evidence>
<dbReference type="InterPro" id="IPR051980">
    <property type="entry name" value="WD_repeat_MORG1"/>
</dbReference>
<keyword evidence="2" id="KW-0963">Cytoplasm</keyword>
<dbReference type="PROSITE" id="PS50082">
    <property type="entry name" value="WD_REPEATS_2"/>
    <property type="match status" value="2"/>
</dbReference>
<comment type="similarity">
    <text evidence="3">Belongs to the WD repeat MORG1 family.</text>
</comment>
<dbReference type="SMART" id="SM00564">
    <property type="entry name" value="PQQ"/>
    <property type="match status" value="2"/>
</dbReference>
<proteinExistence type="inferred from homology"/>
<dbReference type="EMBL" id="ML119736">
    <property type="protein sequence ID" value="RPA76855.1"/>
    <property type="molecule type" value="Genomic_DNA"/>
</dbReference>
<feature type="repeat" description="WD" evidence="4">
    <location>
        <begin position="11"/>
        <end position="52"/>
    </location>
</feature>
<dbReference type="Gene3D" id="2.130.10.10">
    <property type="entry name" value="YVTN repeat-like/Quinoprotein amine dehydrogenase"/>
    <property type="match status" value="1"/>
</dbReference>
<dbReference type="STRING" id="1160509.A0A3N4HSN7"/>
<dbReference type="InterPro" id="IPR015943">
    <property type="entry name" value="WD40/YVTN_repeat-like_dom_sf"/>
</dbReference>
<feature type="repeat" description="WD" evidence="4">
    <location>
        <begin position="54"/>
        <end position="95"/>
    </location>
</feature>
<sequence length="314" mass="33676">MPFPTKLITTLKAHQGACHTLTYSTGGAYILTGGSDRAINLFNSTSHALVNTYSKGHGYEILSLAVSQNNNTFISGGGDRAVLLWDVQSGKYLRRWSEHGGRVNAVAFAGEGGNETTGLESVVVSASFDTKVRFFDLKASGTKPIQMLEEAKDSVGCLAIRGSEVYTGSVDGRMRCYDIRMGCVYTDVVGPPVTSLSLTVDGTGVLAGTLDSTLRLFDRASGGLLQTFKGGHKNDEYRIESCLGVSDHYVVTGSEDGYMVAYDLLEGRMVERVKAYKEGVEEKRKVLACVKVHPRGKQAVTAGVDGSLMIFGEA</sequence>
<dbReference type="PANTHER" id="PTHR22842">
    <property type="entry name" value="WD40 REPEAT PROTEIN"/>
    <property type="match status" value="1"/>
</dbReference>
<dbReference type="AlphaFoldDB" id="A0A3N4HSN7"/>
<reference evidence="5 6" key="1">
    <citation type="journal article" date="2018" name="Nat. Ecol. Evol.">
        <title>Pezizomycetes genomes reveal the molecular basis of ectomycorrhizal truffle lifestyle.</title>
        <authorList>
            <person name="Murat C."/>
            <person name="Payen T."/>
            <person name="Noel B."/>
            <person name="Kuo A."/>
            <person name="Morin E."/>
            <person name="Chen J."/>
            <person name="Kohler A."/>
            <person name="Krizsan K."/>
            <person name="Balestrini R."/>
            <person name="Da Silva C."/>
            <person name="Montanini B."/>
            <person name="Hainaut M."/>
            <person name="Levati E."/>
            <person name="Barry K.W."/>
            <person name="Belfiori B."/>
            <person name="Cichocki N."/>
            <person name="Clum A."/>
            <person name="Dockter R.B."/>
            <person name="Fauchery L."/>
            <person name="Guy J."/>
            <person name="Iotti M."/>
            <person name="Le Tacon F."/>
            <person name="Lindquist E.A."/>
            <person name="Lipzen A."/>
            <person name="Malagnac F."/>
            <person name="Mello A."/>
            <person name="Molinier V."/>
            <person name="Miyauchi S."/>
            <person name="Poulain J."/>
            <person name="Riccioni C."/>
            <person name="Rubini A."/>
            <person name="Sitrit Y."/>
            <person name="Splivallo R."/>
            <person name="Traeger S."/>
            <person name="Wang M."/>
            <person name="Zifcakova L."/>
            <person name="Wipf D."/>
            <person name="Zambonelli A."/>
            <person name="Paolocci F."/>
            <person name="Nowrousian M."/>
            <person name="Ottonello S."/>
            <person name="Baldrian P."/>
            <person name="Spatafora J.W."/>
            <person name="Henrissat B."/>
            <person name="Nagy L.G."/>
            <person name="Aury J.M."/>
            <person name="Wincker P."/>
            <person name="Grigoriev I.V."/>
            <person name="Bonfante P."/>
            <person name="Martin F.M."/>
        </authorList>
    </citation>
    <scope>NUCLEOTIDE SEQUENCE [LARGE SCALE GENOMIC DNA]</scope>
    <source>
        <strain evidence="5 6">RN42</strain>
    </source>
</reference>
<dbReference type="GO" id="GO:0005737">
    <property type="term" value="C:cytoplasm"/>
    <property type="evidence" value="ECO:0007669"/>
    <property type="project" value="UniProtKB-SubCell"/>
</dbReference>
<dbReference type="OrthoDB" id="1068471at2759"/>
<accession>A0A3N4HSN7</accession>
<keyword evidence="6" id="KW-1185">Reference proteome</keyword>
<dbReference type="InterPro" id="IPR001680">
    <property type="entry name" value="WD40_rpt"/>
</dbReference>
<comment type="subcellular location">
    <subcellularLocation>
        <location evidence="1">Cytoplasm</location>
    </subcellularLocation>
</comment>
<dbReference type="Proteomes" id="UP000275078">
    <property type="component" value="Unassembled WGS sequence"/>
</dbReference>
<evidence type="ECO:0000256" key="1">
    <source>
        <dbReference type="ARBA" id="ARBA00004496"/>
    </source>
</evidence>
<protein>
    <submittedName>
        <fullName evidence="5">WD40 repeat-like protein</fullName>
    </submittedName>
</protein>
<evidence type="ECO:0000256" key="2">
    <source>
        <dbReference type="ARBA" id="ARBA00022490"/>
    </source>
</evidence>
<dbReference type="SMART" id="SM00320">
    <property type="entry name" value="WD40"/>
    <property type="match status" value="7"/>
</dbReference>
<dbReference type="GO" id="GO:0071013">
    <property type="term" value="C:catalytic step 2 spliceosome"/>
    <property type="evidence" value="ECO:0007669"/>
    <property type="project" value="TreeGrafter"/>
</dbReference>
<dbReference type="SUPFAM" id="SSF50978">
    <property type="entry name" value="WD40 repeat-like"/>
    <property type="match status" value="1"/>
</dbReference>
<dbReference type="GO" id="GO:0000398">
    <property type="term" value="P:mRNA splicing, via spliceosome"/>
    <property type="evidence" value="ECO:0007669"/>
    <property type="project" value="TreeGrafter"/>
</dbReference>
<evidence type="ECO:0000313" key="6">
    <source>
        <dbReference type="Proteomes" id="UP000275078"/>
    </source>
</evidence>
<dbReference type="PROSITE" id="PS50294">
    <property type="entry name" value="WD_REPEATS_REGION"/>
    <property type="match status" value="1"/>
</dbReference>